<dbReference type="PANTHER" id="PTHR35279">
    <property type="match status" value="1"/>
</dbReference>
<keyword evidence="2" id="KW-1185">Reference proteome</keyword>
<dbReference type="Gene3D" id="2.115.10.20">
    <property type="entry name" value="Glycosyl hydrolase domain, family 43"/>
    <property type="match status" value="2"/>
</dbReference>
<proteinExistence type="predicted"/>
<evidence type="ECO:0000313" key="2">
    <source>
        <dbReference type="Proteomes" id="UP000272622"/>
    </source>
</evidence>
<sequence length="287" mass="31595">MNSHTACPVPYRIDERRYRIYFGTRNTSGHPSVGALLIDLEQPTAVLQLSDAPQLTRGARGMFDDNGVYPGPIIKVNGQDCMYYMGRSNGEDGLYYMSVGLAGLAADGQLARLFKAPVLGRSEHDPWMTSTPCVLERDGLFRMWYLSGIGWDSASVSRYHIKYAESADGVTWQRDGRVAIDFEPGETNIASPAVWQENGKYHMIFCASAAAAENSKGYGLYHAESEDGCQWRRRGAVNLEGGDNDAWDSQSRAYPSVFIEGGKIYLLYSGNANGKAGFGIAVRDYHG</sequence>
<name>A0ABM7CNE0_9PSED</name>
<dbReference type="InterPro" id="IPR023296">
    <property type="entry name" value="Glyco_hydro_beta-prop_sf"/>
</dbReference>
<dbReference type="SUPFAM" id="SSF75005">
    <property type="entry name" value="Arabinanase/levansucrase/invertase"/>
    <property type="match status" value="1"/>
</dbReference>
<organism evidence="1 2">
    <name type="scientific">Pseudomonas oryziphila</name>
    <dbReference type="NCBI Taxonomy" id="2894079"/>
    <lineage>
        <taxon>Bacteria</taxon>
        <taxon>Pseudomonadati</taxon>
        <taxon>Pseudomonadota</taxon>
        <taxon>Gammaproteobacteria</taxon>
        <taxon>Pseudomonadales</taxon>
        <taxon>Pseudomonadaceae</taxon>
        <taxon>Pseudomonas</taxon>
    </lineage>
</organism>
<accession>A0ABM7CNE0</accession>
<reference evidence="1 2" key="1">
    <citation type="submission" date="2018-12" db="EMBL/GenBank/DDBJ databases">
        <authorList>
            <person name="Li S."/>
            <person name="Yang R."/>
            <person name="Chen G."/>
            <person name="Zou L."/>
            <person name="Zhang C."/>
            <person name="Chen Y."/>
            <person name="Liu Z."/>
            <person name="Li Y."/>
            <person name="Yan Y."/>
            <person name="Huang M."/>
            <person name="Chen T."/>
        </authorList>
    </citation>
    <scope>NUCLEOTIDE SEQUENCE [LARGE SCALE GENOMIC DNA]</scope>
    <source>
        <strain evidence="1 2">2014</strain>
    </source>
</reference>
<gene>
    <name evidence="1" type="ORF">EI693_07320</name>
</gene>
<dbReference type="PANTHER" id="PTHR35279:SF1">
    <property type="entry name" value="ARABINANASE_LEVANSUCRASE_INVERTASE"/>
    <property type="match status" value="1"/>
</dbReference>
<dbReference type="Proteomes" id="UP000272622">
    <property type="component" value="Chromosome"/>
</dbReference>
<evidence type="ECO:0000313" key="1">
    <source>
        <dbReference type="EMBL" id="AZL72916.1"/>
    </source>
</evidence>
<evidence type="ECO:0008006" key="3">
    <source>
        <dbReference type="Google" id="ProtNLM"/>
    </source>
</evidence>
<dbReference type="EMBL" id="CP034337">
    <property type="protein sequence ID" value="AZL72916.1"/>
    <property type="molecule type" value="Genomic_DNA"/>
</dbReference>
<protein>
    <recommendedName>
        <fullName evidence="3">Glycosyl hydrolase family 32 N-terminal domain-containing protein</fullName>
    </recommendedName>
</protein>
<dbReference type="RefSeq" id="WP_125463119.1">
    <property type="nucleotide sequence ID" value="NZ_CP034337.1"/>
</dbReference>